<evidence type="ECO:0000259" key="1">
    <source>
        <dbReference type="Pfam" id="PF13472"/>
    </source>
</evidence>
<dbReference type="EMBL" id="JAAGAB010000004">
    <property type="protein sequence ID" value="NDV02676.1"/>
    <property type="molecule type" value="Genomic_DNA"/>
</dbReference>
<dbReference type="Gene3D" id="3.40.50.1110">
    <property type="entry name" value="SGNH hydrolase"/>
    <property type="match status" value="1"/>
</dbReference>
<protein>
    <submittedName>
        <fullName evidence="2">SGNH/GDSL hydrolase family protein</fullName>
    </submittedName>
</protein>
<keyword evidence="2" id="KW-0378">Hydrolase</keyword>
<dbReference type="Proteomes" id="UP000474757">
    <property type="component" value="Unassembled WGS sequence"/>
</dbReference>
<reference evidence="2 3" key="1">
    <citation type="submission" date="2020-02" db="EMBL/GenBank/DDBJ databases">
        <title>Pseudoroseicyclus tamarix, sp. nov., isolated from offshore sediment of a Tamarix chinensis forest.</title>
        <authorList>
            <person name="Gai Y."/>
        </authorList>
    </citation>
    <scope>NUCLEOTIDE SEQUENCE [LARGE SCALE GENOMIC DNA]</scope>
    <source>
        <strain evidence="2 3">CLL3-39</strain>
    </source>
</reference>
<feature type="domain" description="SGNH hydrolase-type esterase" evidence="1">
    <location>
        <begin position="6"/>
        <end position="186"/>
    </location>
</feature>
<dbReference type="InterPro" id="IPR013830">
    <property type="entry name" value="SGNH_hydro"/>
</dbReference>
<dbReference type="SUPFAM" id="SSF52266">
    <property type="entry name" value="SGNH hydrolase"/>
    <property type="match status" value="1"/>
</dbReference>
<dbReference type="GO" id="GO:0016788">
    <property type="term" value="F:hydrolase activity, acting on ester bonds"/>
    <property type="evidence" value="ECO:0007669"/>
    <property type="project" value="UniProtKB-ARBA"/>
</dbReference>
<dbReference type="Pfam" id="PF13472">
    <property type="entry name" value="Lipase_GDSL_2"/>
    <property type="match status" value="1"/>
</dbReference>
<keyword evidence="3" id="KW-1185">Reference proteome</keyword>
<dbReference type="CDD" id="cd01839">
    <property type="entry name" value="SGNH_arylesterase_like"/>
    <property type="match status" value="1"/>
</dbReference>
<dbReference type="InterPro" id="IPR036514">
    <property type="entry name" value="SGNH_hydro_sf"/>
</dbReference>
<evidence type="ECO:0000313" key="3">
    <source>
        <dbReference type="Proteomes" id="UP000474757"/>
    </source>
</evidence>
<dbReference type="AlphaFoldDB" id="A0A6B2K6W2"/>
<organism evidence="2 3">
    <name type="scientific">Pseudoroseicyclus tamaricis</name>
    <dbReference type="NCBI Taxonomy" id="2705421"/>
    <lineage>
        <taxon>Bacteria</taxon>
        <taxon>Pseudomonadati</taxon>
        <taxon>Pseudomonadota</taxon>
        <taxon>Alphaproteobacteria</taxon>
        <taxon>Rhodobacterales</taxon>
        <taxon>Paracoccaceae</taxon>
        <taxon>Pseudoroseicyclus</taxon>
    </lineage>
</organism>
<comment type="caution">
    <text evidence="2">The sequence shown here is derived from an EMBL/GenBank/DDBJ whole genome shotgun (WGS) entry which is preliminary data.</text>
</comment>
<gene>
    <name evidence="2" type="ORF">GZA08_17050</name>
</gene>
<proteinExistence type="predicted"/>
<sequence>MKRILCYGDSNTWGADPEGGGRFDHLTRWTGVLQARLGEGYTVIEEGLGGRTTVRDDPYEPWRNGRTYLVPCLLSHHPLDLVVLMLGTNDMKTRFNVPASDIARGVKLLVQDIRATLGAGMRVLIVAPAPVGAHQKDHPSFGDMLAGSYEKSRQLAPLYLAAAEELGTGFFDAGTVCSLDHGDSVHLGRRDHAALGEALAEVVPGLL</sequence>
<dbReference type="RefSeq" id="WP_163895855.1">
    <property type="nucleotide sequence ID" value="NZ_JAAFYS010000004.1"/>
</dbReference>
<evidence type="ECO:0000313" key="2">
    <source>
        <dbReference type="EMBL" id="NDV02676.1"/>
    </source>
</evidence>
<accession>A0A6B2K6W2</accession>
<name>A0A6B2K6W2_9RHOB</name>